<evidence type="ECO:0000313" key="3">
    <source>
        <dbReference type="EMBL" id="WMM95863.1"/>
    </source>
</evidence>
<dbReference type="HAMAP" id="MF_04147">
    <property type="entry name" value="TERL_T7"/>
    <property type="match status" value="1"/>
</dbReference>
<feature type="binding site" evidence="1">
    <location>
        <position position="415"/>
    </location>
    <ligand>
        <name>Mg(2+)</name>
        <dbReference type="ChEBI" id="CHEBI:18420"/>
        <label>2</label>
        <note>catalytic; for nuclease activity</note>
    </ligand>
</feature>
<dbReference type="InterPro" id="IPR027417">
    <property type="entry name" value="P-loop_NTPase"/>
</dbReference>
<feature type="short sequence motif" description="Walker A motif" evidence="1">
    <location>
        <begin position="58"/>
        <end position="65"/>
    </location>
</feature>
<accession>A0AAX3ZX73</accession>
<feature type="domain" description="Terminase large subunit ribonuclease H-like" evidence="2">
    <location>
        <begin position="358"/>
        <end position="465"/>
    </location>
</feature>
<evidence type="ECO:0000259" key="2">
    <source>
        <dbReference type="Pfam" id="PF22530"/>
    </source>
</evidence>
<keyword evidence="1" id="KW-1188">Viral release from host cell</keyword>
<reference evidence="3 4" key="1">
    <citation type="submission" date="2023-08" db="EMBL/GenBank/DDBJ databases">
        <authorList>
            <person name="Du S."/>
            <person name="Wu Z."/>
            <person name="Wu Y."/>
            <person name="Yang M."/>
            <person name="Shao J."/>
            <person name="Liu H."/>
            <person name="Zhao Y."/>
            <person name="Zhang Z."/>
        </authorList>
    </citation>
    <scope>NUCLEOTIDE SEQUENCE [LARGE SCALE GENOMIC DNA]</scope>
</reference>
<feature type="short sequence motif" description="Walker B motif" evidence="1">
    <location>
        <begin position="156"/>
        <end position="161"/>
    </location>
</feature>
<keyword evidence="1" id="KW-0547">Nucleotide-binding</keyword>
<sequence length="574" mass="65202">MFKETTSLGVPIDQDPLSDFRKFLYVTWKHLNLPDPTKVQYDIAKHIQHGEKRMIVEAFRGVGKSWITSAYVVWLLYMNPQLNILVVSASKNRADDFTTFTLRLIKEMEILAHLVPRDDQRQSKISFDVGPANASHAPSVKSVGVTGQLAGSRADVLIADDIEVPNNSATQGMRDKLSEAVKEFDAILKPDGRIIYLGTPQNQESLYNKLPDRGYKVRIWPARYPTEDQMIGYGNKIAPIIRKELESGEVTVGESTDPQRFSDFDLMEREASYGRSGFALQFMLDTRLSDAERYPLKVGDLLVMDIPTHEAPEKLSWSSDDEYIVEELPNVAFNGDHYHKPMFMSDNFVEYTGSVMSIDPSGRGKDETGYAVVKMLNGFLYVRRCGGISGGYSEEALQELAKIARDEQVNEIIVESNFGDGMFNQLFLPVLTKIHPVTLSEVRHNIQKEKRIIDVLEPVLNQHKMVIDKKLIKRDYDSCQHLPPEQSLRYQLMYQLTRITRERGALTNDDRLDALSMATQYWVEHMAQDADNRISARRHEAMMGELEKVKRQASMGFAVVTGHIGGDNTTLKWN</sequence>
<dbReference type="GO" id="GO:0005524">
    <property type="term" value="F:ATP binding"/>
    <property type="evidence" value="ECO:0007669"/>
    <property type="project" value="UniProtKB-KW"/>
</dbReference>
<dbReference type="InterPro" id="IPR044271">
    <property type="entry name" value="Terminase_large_su_gp19"/>
</dbReference>
<dbReference type="GO" id="GO:0046872">
    <property type="term" value="F:metal ion binding"/>
    <property type="evidence" value="ECO:0007669"/>
    <property type="project" value="UniProtKB-UniRule"/>
</dbReference>
<comment type="caution">
    <text evidence="1">Lacks conserved residue(s) required for the propagation of feature annotation.</text>
</comment>
<gene>
    <name evidence="3" type="ORF">CRP113_gp46</name>
</gene>
<feature type="binding site" evidence="1">
    <location>
        <position position="359"/>
    </location>
    <ligand>
        <name>Mg(2+)</name>
        <dbReference type="ChEBI" id="CHEBI:18420"/>
        <label>2</label>
        <note>catalytic; for nuclease activity</note>
    </ligand>
</feature>
<dbReference type="InterPro" id="IPR047987">
    <property type="entry name" value="Gp19-like_virus"/>
</dbReference>
<comment type="domain">
    <text evidence="1">The ATPase region is in the N-terminus, whereas the nuclease region is in the central part. The C-terminus is involved in prohead binding.</text>
</comment>
<dbReference type="GO" id="GO:0019073">
    <property type="term" value="P:viral DNA genome packaging"/>
    <property type="evidence" value="ECO:0007669"/>
    <property type="project" value="UniProtKB-UniRule"/>
</dbReference>
<dbReference type="Proteomes" id="UP001302325">
    <property type="component" value="Segment"/>
</dbReference>
<comment type="cofactor">
    <cofactor evidence="1">
        <name>Mg(2+)</name>
        <dbReference type="ChEBI" id="CHEBI:18420"/>
    </cofactor>
</comment>
<dbReference type="GO" id="GO:0016887">
    <property type="term" value="F:ATP hydrolysis activity"/>
    <property type="evidence" value="ECO:0007669"/>
    <property type="project" value="InterPro"/>
</dbReference>
<evidence type="ECO:0000256" key="1">
    <source>
        <dbReference type="HAMAP-Rule" id="MF_04147"/>
    </source>
</evidence>
<dbReference type="GO" id="GO:0051276">
    <property type="term" value="P:chromosome organization"/>
    <property type="evidence" value="ECO:0007669"/>
    <property type="project" value="UniProtKB-UniRule"/>
</dbReference>
<feature type="binding site" evidence="1">
    <location>
        <position position="359"/>
    </location>
    <ligand>
        <name>Mg(2+)</name>
        <dbReference type="ChEBI" id="CHEBI:18420"/>
        <label>1</label>
        <note>catalytic; for nuclease activity</note>
    </ligand>
</feature>
<keyword evidence="1" id="KW-0460">Magnesium</keyword>
<keyword evidence="1" id="KW-0067">ATP-binding</keyword>
<dbReference type="Pfam" id="PF22530">
    <property type="entry name" value="Terminase-T7_RNaseH-like"/>
    <property type="match status" value="1"/>
</dbReference>
<evidence type="ECO:0000313" key="4">
    <source>
        <dbReference type="Proteomes" id="UP001302325"/>
    </source>
</evidence>
<name>A0AAX3ZX73_9CAUD</name>
<keyword evidence="1" id="KW-0255">Endonuclease</keyword>
<keyword evidence="1" id="KW-0231">Viral genome packaging</keyword>
<dbReference type="EC" id="3.1.21.-" evidence="1"/>
<keyword evidence="1" id="KW-0479">Metal-binding</keyword>
<comment type="function">
    <text evidence="1">The terminase large subunit acts as an ATP driven molecular motor necessary for viral DNA translocation into empty capsids and as an endonuclease that cuts the viral genome at a unique and precise dsDNA sequence to initiate and to end a packaging reaction. The terminase lies at a unique vertex of the procapsid and is composed of two subunits, a small terminase subunit involved in viral DNA recognition (packaging sequence), and a large terminase subunit possessing endonucleolytic and ATPase activities. Both terminase subunits heterooligomerize and are docked on the portal protein to form the packaging machine. The terminase large subunit exhibits endonuclease activity and cleaves the viral genome concatemer. Once the DNA is packaged, the terminase detaches from the portal and gets replaced by the tail to finish maturation of the virion.</text>
</comment>
<dbReference type="NCBIfam" id="NF033889">
    <property type="entry name" value="termin_lrg_T7"/>
    <property type="match status" value="1"/>
</dbReference>
<dbReference type="GO" id="GO:0004519">
    <property type="term" value="F:endonuclease activity"/>
    <property type="evidence" value="ECO:0007669"/>
    <property type="project" value="UniProtKB-UniRule"/>
</dbReference>
<dbReference type="EMBL" id="OR420755">
    <property type="protein sequence ID" value="WMM95863.1"/>
    <property type="molecule type" value="Genomic_DNA"/>
</dbReference>
<proteinExistence type="inferred from homology"/>
<dbReference type="EC" id="3.6.4.-" evidence="1"/>
<feature type="binding site" evidence="1">
    <location>
        <position position="513"/>
    </location>
    <ligand>
        <name>Mg(2+)</name>
        <dbReference type="ChEBI" id="CHEBI:18420"/>
        <label>1</label>
        <note>catalytic; for nuclease activity</note>
    </ligand>
</feature>
<organism evidence="3 4">
    <name type="scientific">Roseobacter phage CRP-113</name>
    <dbReference type="NCBI Taxonomy" id="3072841"/>
    <lineage>
        <taxon>Viruses</taxon>
        <taxon>Duplodnaviria</taxon>
        <taxon>Heunggongvirae</taxon>
        <taxon>Uroviricota</taxon>
        <taxon>Caudoviricetes</taxon>
        <taxon>Autographivirales</taxon>
        <taxon>Autographivirales incertae sedis</taxon>
        <taxon>Oceanidvirus</taxon>
        <taxon>Oceanidvirus CRP113</taxon>
    </lineage>
</organism>
<keyword evidence="4" id="KW-1185">Reference proteome</keyword>
<keyword evidence="1" id="KW-0378">Hydrolase</keyword>
<dbReference type="SUPFAM" id="SSF52540">
    <property type="entry name" value="P-loop containing nucleoside triphosphate hydrolases"/>
    <property type="match status" value="1"/>
</dbReference>
<comment type="similarity">
    <text evidence="1">Belongs to the Teseptimavirus large terminase family.</text>
</comment>
<dbReference type="Gene3D" id="3.30.420.240">
    <property type="match status" value="1"/>
</dbReference>
<protein>
    <recommendedName>
        <fullName evidence="1">Terminase, large subunit</fullName>
    </recommendedName>
    <alternativeName>
        <fullName evidence="1">DNA-packaging protein</fullName>
    </alternativeName>
    <domain>
        <recommendedName>
            <fullName evidence="1">ATPase</fullName>
            <ecNumber evidence="1">3.6.4.-</ecNumber>
        </recommendedName>
    </domain>
    <domain>
        <recommendedName>
            <fullName evidence="1">Endonuclease</fullName>
            <ecNumber evidence="1">3.1.21.-</ecNumber>
        </recommendedName>
    </domain>
</protein>
<dbReference type="GO" id="GO:0098009">
    <property type="term" value="C:viral terminase, large subunit"/>
    <property type="evidence" value="ECO:0007669"/>
    <property type="project" value="UniProtKB-UniRule"/>
</dbReference>
<dbReference type="Gene3D" id="3.40.50.300">
    <property type="entry name" value="P-loop containing nucleotide triphosphate hydrolases"/>
    <property type="match status" value="1"/>
</dbReference>
<dbReference type="InterPro" id="IPR054762">
    <property type="entry name" value="Gp19_RNaseH-like"/>
</dbReference>
<comment type="subunit">
    <text evidence="1">Homopentamer. Interacts with the terminase small subunit; the active complex is probably heterooligomeric. Interacts with the portal protein.</text>
</comment>
<feature type="region of interest" description="Nuclease activity" evidence="1">
    <location>
        <begin position="339"/>
        <end position="424"/>
    </location>
</feature>
<keyword evidence="1" id="KW-0540">Nuclease</keyword>